<dbReference type="AlphaFoldDB" id="Q1XA01"/>
<accession>Q1XA01</accession>
<evidence type="ECO:0000256" key="2">
    <source>
        <dbReference type="ARBA" id="ARBA00008183"/>
    </source>
</evidence>
<dbReference type="InterPro" id="IPR036524">
    <property type="entry name" value="Frataxin/CyaY_sf"/>
</dbReference>
<dbReference type="EMBL" id="AY957512">
    <property type="protein sequence ID" value="AAY34154.1"/>
    <property type="molecule type" value="Genomic_DNA"/>
</dbReference>
<keyword evidence="5" id="KW-0813">Transport</keyword>
<dbReference type="SUPFAM" id="SSF55387">
    <property type="entry name" value="Frataxin/Nqo15-like"/>
    <property type="match status" value="1"/>
</dbReference>
<dbReference type="GO" id="GO:0008199">
    <property type="term" value="F:ferric iron binding"/>
    <property type="evidence" value="ECO:0007669"/>
    <property type="project" value="InterPro"/>
</dbReference>
<evidence type="ECO:0000256" key="6">
    <source>
        <dbReference type="ARBA" id="ARBA00022496"/>
    </source>
</evidence>
<comment type="catalytic activity">
    <reaction evidence="12">
        <text>4 Fe(2+) + O2 + 4 H(+) = 4 Fe(3+) + 2 H2O</text>
        <dbReference type="Rhea" id="RHEA:11148"/>
        <dbReference type="ChEBI" id="CHEBI:15377"/>
        <dbReference type="ChEBI" id="CHEBI:15378"/>
        <dbReference type="ChEBI" id="CHEBI:15379"/>
        <dbReference type="ChEBI" id="CHEBI:29033"/>
        <dbReference type="ChEBI" id="CHEBI:29034"/>
        <dbReference type="EC" id="1.16.3.1"/>
    </reaction>
</comment>
<dbReference type="PROSITE" id="PS01344">
    <property type="entry name" value="FRATAXIN_1"/>
    <property type="match status" value="1"/>
</dbReference>
<evidence type="ECO:0000256" key="4">
    <source>
        <dbReference type="ARBA" id="ARBA00022434"/>
    </source>
</evidence>
<dbReference type="PROSITE" id="PS50810">
    <property type="entry name" value="FRATAXIN_2"/>
    <property type="match status" value="1"/>
</dbReference>
<keyword evidence="9" id="KW-0408">Iron</keyword>
<dbReference type="PANTHER" id="PTHR16821:SF2">
    <property type="entry name" value="FRATAXIN, MITOCHONDRIAL"/>
    <property type="match status" value="1"/>
</dbReference>
<evidence type="ECO:0000256" key="11">
    <source>
        <dbReference type="ARBA" id="ARBA00023128"/>
    </source>
</evidence>
<protein>
    <recommendedName>
        <fullName evidence="3">ferroxidase</fullName>
        <ecNumber evidence="3">1.16.3.1</ecNumber>
    </recommendedName>
</protein>
<evidence type="ECO:0000256" key="12">
    <source>
        <dbReference type="ARBA" id="ARBA00047990"/>
    </source>
</evidence>
<keyword evidence="10" id="KW-0406">Ion transport</keyword>
<evidence type="ECO:0000256" key="5">
    <source>
        <dbReference type="ARBA" id="ARBA00022448"/>
    </source>
</evidence>
<dbReference type="Pfam" id="PF01491">
    <property type="entry name" value="Frataxin_Cyay"/>
    <property type="match status" value="1"/>
</dbReference>
<evidence type="ECO:0000256" key="1">
    <source>
        <dbReference type="ARBA" id="ARBA00004173"/>
    </source>
</evidence>
<dbReference type="GO" id="GO:0051537">
    <property type="term" value="F:2 iron, 2 sulfur cluster binding"/>
    <property type="evidence" value="ECO:0007669"/>
    <property type="project" value="TreeGrafter"/>
</dbReference>
<evidence type="ECO:0000256" key="7">
    <source>
        <dbReference type="ARBA" id="ARBA00022946"/>
    </source>
</evidence>
<dbReference type="NCBIfam" id="TIGR03422">
    <property type="entry name" value="mito_frataxin"/>
    <property type="match status" value="1"/>
</dbReference>
<dbReference type="GO" id="GO:0006826">
    <property type="term" value="P:iron ion transport"/>
    <property type="evidence" value="ECO:0007669"/>
    <property type="project" value="UniProtKB-KW"/>
</dbReference>
<dbReference type="NCBIfam" id="TIGR03421">
    <property type="entry name" value="FeS_CyaY"/>
    <property type="match status" value="1"/>
</dbReference>
<keyword evidence="7" id="KW-0809">Transit peptide</keyword>
<dbReference type="GO" id="GO:0008198">
    <property type="term" value="F:ferrous iron binding"/>
    <property type="evidence" value="ECO:0007669"/>
    <property type="project" value="TreeGrafter"/>
</dbReference>
<dbReference type="PANTHER" id="PTHR16821">
    <property type="entry name" value="FRATAXIN"/>
    <property type="match status" value="1"/>
</dbReference>
<reference evidence="13" key="1">
    <citation type="submission" date="2005-03" db="EMBL/GenBank/DDBJ databases">
        <title>A temperature-sensitive mutation in the Hansenula polymorpha frataxin gene affects heme biosynthesis.</title>
        <authorList>
            <person name="Gunkel K."/>
            <person name="Lill R."/>
            <person name="Krieger E."/>
            <person name="Veenhuis M."/>
            <person name="van der Klei I.J."/>
        </authorList>
    </citation>
    <scope>NUCLEOTIDE SEQUENCE</scope>
    <source>
        <strain evidence="13">NCYC495</strain>
    </source>
</reference>
<gene>
    <name evidence="13" type="primary">YFH1</name>
</gene>
<dbReference type="InterPro" id="IPR020895">
    <property type="entry name" value="Frataxin_CS"/>
</dbReference>
<dbReference type="SMART" id="SM01219">
    <property type="entry name" value="Frataxin_Cyay"/>
    <property type="match status" value="1"/>
</dbReference>
<evidence type="ECO:0000256" key="8">
    <source>
        <dbReference type="ARBA" id="ARBA00023002"/>
    </source>
</evidence>
<evidence type="ECO:0000313" key="13">
    <source>
        <dbReference type="EMBL" id="AAY34154.1"/>
    </source>
</evidence>
<dbReference type="EC" id="1.16.3.1" evidence="3"/>
<dbReference type="GO" id="GO:0034986">
    <property type="term" value="F:iron chaperone activity"/>
    <property type="evidence" value="ECO:0007669"/>
    <property type="project" value="TreeGrafter"/>
</dbReference>
<evidence type="ECO:0000256" key="10">
    <source>
        <dbReference type="ARBA" id="ARBA00023065"/>
    </source>
</evidence>
<sequence>MAVDRRVDCILASLEKLDFNRPMRNARTLLRSGRFLTRAVVLTARPAVRGHNVQMALPTCQSARCNSISARTDGADIPESVRSLTMEQYDTSASETLETIYCDLDGFFDEHNISDADVEESAGILTLNTPQGSYVLNKQPPNKQLWLSSPISGPKRFDLLDGEWISIRDGVKLRDILEEEMTQIFGDFSFSGQF</sequence>
<dbReference type="GO" id="GO:0005739">
    <property type="term" value="C:mitochondrion"/>
    <property type="evidence" value="ECO:0007669"/>
    <property type="project" value="UniProtKB-SubCell"/>
</dbReference>
<organism evidence="13">
    <name type="scientific">Pichia angusta</name>
    <name type="common">Yeast</name>
    <name type="synonym">Hansenula polymorpha</name>
    <dbReference type="NCBI Taxonomy" id="870730"/>
    <lineage>
        <taxon>Eukaryota</taxon>
        <taxon>Fungi</taxon>
        <taxon>Dikarya</taxon>
        <taxon>Ascomycota</taxon>
        <taxon>Saccharomycotina</taxon>
        <taxon>Pichiomycetes</taxon>
        <taxon>Pichiales</taxon>
        <taxon>Pichiaceae</taxon>
        <taxon>Ogataea</taxon>
    </lineage>
</organism>
<keyword evidence="4" id="KW-0409">Iron storage</keyword>
<proteinExistence type="inferred from homology"/>
<dbReference type="GO" id="GO:0016226">
    <property type="term" value="P:iron-sulfur cluster assembly"/>
    <property type="evidence" value="ECO:0007669"/>
    <property type="project" value="InterPro"/>
</dbReference>
<keyword evidence="6" id="KW-0410">Iron transport</keyword>
<comment type="subcellular location">
    <subcellularLocation>
        <location evidence="1">Mitochondrion</location>
    </subcellularLocation>
</comment>
<dbReference type="GO" id="GO:0006879">
    <property type="term" value="P:intracellular iron ion homeostasis"/>
    <property type="evidence" value="ECO:0007669"/>
    <property type="project" value="UniProtKB-KW"/>
</dbReference>
<dbReference type="Gene3D" id="3.30.920.10">
    <property type="entry name" value="Frataxin/CyaY"/>
    <property type="match status" value="1"/>
</dbReference>
<comment type="similarity">
    <text evidence="2">Belongs to the frataxin family.</text>
</comment>
<evidence type="ECO:0000256" key="3">
    <source>
        <dbReference type="ARBA" id="ARBA00013107"/>
    </source>
</evidence>
<keyword evidence="11" id="KW-0496">Mitochondrion</keyword>
<name>Q1XA01_PICAN</name>
<dbReference type="InterPro" id="IPR017789">
    <property type="entry name" value="Frataxin"/>
</dbReference>
<dbReference type="InterPro" id="IPR002908">
    <property type="entry name" value="Frataxin/CyaY"/>
</dbReference>
<dbReference type="GO" id="GO:0004322">
    <property type="term" value="F:ferroxidase activity"/>
    <property type="evidence" value="ECO:0007669"/>
    <property type="project" value="UniProtKB-EC"/>
</dbReference>
<evidence type="ECO:0000256" key="9">
    <source>
        <dbReference type="ARBA" id="ARBA00023004"/>
    </source>
</evidence>
<keyword evidence="8" id="KW-0560">Oxidoreductase</keyword>